<proteinExistence type="predicted"/>
<dbReference type="Proteomes" id="UP000008694">
    <property type="component" value="Unassembled WGS sequence"/>
</dbReference>
<feature type="region of interest" description="Disordered" evidence="1">
    <location>
        <begin position="49"/>
        <end position="84"/>
    </location>
</feature>
<sequence>MNSTCWSSQQRVNGIGLTCHVALLFCTGHPRLSPRPTKLKKTLVEKRALLSTEGGSSRRHQASNKPNADPQNLHRRQPPQSLIK</sequence>
<name>D7M9A8_ARALL</name>
<reference evidence="3" key="1">
    <citation type="journal article" date="2011" name="Nat. Genet.">
        <title>The Arabidopsis lyrata genome sequence and the basis of rapid genome size change.</title>
        <authorList>
            <person name="Hu T.T."/>
            <person name="Pattyn P."/>
            <person name="Bakker E.G."/>
            <person name="Cao J."/>
            <person name="Cheng J.-F."/>
            <person name="Clark R.M."/>
            <person name="Fahlgren N."/>
            <person name="Fawcett J.A."/>
            <person name="Grimwood J."/>
            <person name="Gundlach H."/>
            <person name="Haberer G."/>
            <person name="Hollister J.D."/>
            <person name="Ossowski S."/>
            <person name="Ottilar R.P."/>
            <person name="Salamov A.A."/>
            <person name="Schneeberger K."/>
            <person name="Spannagl M."/>
            <person name="Wang X."/>
            <person name="Yang L."/>
            <person name="Nasrallah M.E."/>
            <person name="Bergelson J."/>
            <person name="Carrington J.C."/>
            <person name="Gaut B.S."/>
            <person name="Schmutz J."/>
            <person name="Mayer K.F.X."/>
            <person name="Van de Peer Y."/>
            <person name="Grigoriev I.V."/>
            <person name="Nordborg M."/>
            <person name="Weigel D."/>
            <person name="Guo Y.-L."/>
        </authorList>
    </citation>
    <scope>NUCLEOTIDE SEQUENCE [LARGE SCALE GENOMIC DNA]</scope>
    <source>
        <strain evidence="3">cv. MN47</strain>
    </source>
</reference>
<evidence type="ECO:0000313" key="2">
    <source>
        <dbReference type="EMBL" id="EFH45487.1"/>
    </source>
</evidence>
<dbReference type="EMBL" id="GL348719">
    <property type="protein sequence ID" value="EFH45487.1"/>
    <property type="molecule type" value="Genomic_DNA"/>
</dbReference>
<accession>D7M9A8</accession>
<evidence type="ECO:0000313" key="3">
    <source>
        <dbReference type="Proteomes" id="UP000008694"/>
    </source>
</evidence>
<dbReference type="AlphaFoldDB" id="D7M9A8"/>
<dbReference type="HOGENOM" id="CLU_2530564_0_0_1"/>
<evidence type="ECO:0000256" key="1">
    <source>
        <dbReference type="SAM" id="MobiDB-lite"/>
    </source>
</evidence>
<dbReference type="Gramene" id="scaffold_700863.1">
    <property type="protein sequence ID" value="scaffold_700863.1"/>
    <property type="gene ID" value="scaffold_700863.1"/>
</dbReference>
<gene>
    <name evidence="2" type="ORF">ARALYDRAFT_913121</name>
</gene>
<keyword evidence="3" id="KW-1185">Reference proteome</keyword>
<protein>
    <submittedName>
        <fullName evidence="2">Uncharacterized protein</fullName>
    </submittedName>
</protein>
<organism evidence="3">
    <name type="scientific">Arabidopsis lyrata subsp. lyrata</name>
    <name type="common">Lyre-leaved rock-cress</name>
    <dbReference type="NCBI Taxonomy" id="81972"/>
    <lineage>
        <taxon>Eukaryota</taxon>
        <taxon>Viridiplantae</taxon>
        <taxon>Streptophyta</taxon>
        <taxon>Embryophyta</taxon>
        <taxon>Tracheophyta</taxon>
        <taxon>Spermatophyta</taxon>
        <taxon>Magnoliopsida</taxon>
        <taxon>eudicotyledons</taxon>
        <taxon>Gunneridae</taxon>
        <taxon>Pentapetalae</taxon>
        <taxon>rosids</taxon>
        <taxon>malvids</taxon>
        <taxon>Brassicales</taxon>
        <taxon>Brassicaceae</taxon>
        <taxon>Camelineae</taxon>
        <taxon>Arabidopsis</taxon>
    </lineage>
</organism>